<organism evidence="1 2">
    <name type="scientific">Carnegiea gigantea</name>
    <dbReference type="NCBI Taxonomy" id="171969"/>
    <lineage>
        <taxon>Eukaryota</taxon>
        <taxon>Viridiplantae</taxon>
        <taxon>Streptophyta</taxon>
        <taxon>Embryophyta</taxon>
        <taxon>Tracheophyta</taxon>
        <taxon>Spermatophyta</taxon>
        <taxon>Magnoliopsida</taxon>
        <taxon>eudicotyledons</taxon>
        <taxon>Gunneridae</taxon>
        <taxon>Pentapetalae</taxon>
        <taxon>Caryophyllales</taxon>
        <taxon>Cactineae</taxon>
        <taxon>Cactaceae</taxon>
        <taxon>Cactoideae</taxon>
        <taxon>Echinocereeae</taxon>
        <taxon>Carnegiea</taxon>
    </lineage>
</organism>
<protein>
    <submittedName>
        <fullName evidence="1">Uncharacterized protein</fullName>
    </submittedName>
</protein>
<dbReference type="OrthoDB" id="1933789at2759"/>
<reference evidence="1" key="1">
    <citation type="submission" date="2022-04" db="EMBL/GenBank/DDBJ databases">
        <title>Carnegiea gigantea Genome sequencing and assembly v2.</title>
        <authorList>
            <person name="Copetti D."/>
            <person name="Sanderson M.J."/>
            <person name="Burquez A."/>
            <person name="Wojciechowski M.F."/>
        </authorList>
    </citation>
    <scope>NUCLEOTIDE SEQUENCE</scope>
    <source>
        <strain evidence="1">SGP5-SGP5p</strain>
        <tissue evidence="1">Aerial part</tissue>
    </source>
</reference>
<dbReference type="Proteomes" id="UP001153076">
    <property type="component" value="Unassembled WGS sequence"/>
</dbReference>
<dbReference type="AlphaFoldDB" id="A0A9Q1K071"/>
<sequence length="181" mass="20106">MVLVPTSIYKAFIARQLSFRANVHKIVMQALLDRLVPIFIDKLLKDYDIWVQKQKSAEYFMQYPNFIYLRCGTGCVKGGIDGMIELILEASKAQTLDYRAPLSSVALPLLSPLSSSFVLSAPDSSLRASSLHLSSLSSLFALRLSSLRLRLFAADSVFYLLSSSSVFSSPMTHFPCDAARL</sequence>
<dbReference type="EMBL" id="JAKOGI010000482">
    <property type="protein sequence ID" value="KAJ8434348.1"/>
    <property type="molecule type" value="Genomic_DNA"/>
</dbReference>
<proteinExistence type="predicted"/>
<evidence type="ECO:0000313" key="2">
    <source>
        <dbReference type="Proteomes" id="UP001153076"/>
    </source>
</evidence>
<name>A0A9Q1K071_9CARY</name>
<accession>A0A9Q1K071</accession>
<comment type="caution">
    <text evidence="1">The sequence shown here is derived from an EMBL/GenBank/DDBJ whole genome shotgun (WGS) entry which is preliminary data.</text>
</comment>
<gene>
    <name evidence="1" type="ORF">Cgig2_019975</name>
</gene>
<evidence type="ECO:0000313" key="1">
    <source>
        <dbReference type="EMBL" id="KAJ8434348.1"/>
    </source>
</evidence>
<keyword evidence="2" id="KW-1185">Reference proteome</keyword>